<dbReference type="Pfam" id="PF05189">
    <property type="entry name" value="RTC_insert"/>
    <property type="match status" value="1"/>
</dbReference>
<protein>
    <recommendedName>
        <fullName evidence="5 6">RNA 3'-terminal phosphate cyclase</fullName>
        <shortName evidence="5">RNA cyclase</shortName>
        <shortName evidence="5">RNA-3'-phosphate cyclase</shortName>
        <ecNumber evidence="5 6">6.5.1.4</ecNumber>
    </recommendedName>
</protein>
<keyword evidence="3 5" id="KW-0547">Nucleotide-binding</keyword>
<dbReference type="PIRSF" id="PIRSF005378">
    <property type="entry name" value="RNA3'_term_phos_cycl_euk"/>
    <property type="match status" value="1"/>
</dbReference>
<evidence type="ECO:0000256" key="4">
    <source>
        <dbReference type="ARBA" id="ARBA00024481"/>
    </source>
</evidence>
<dbReference type="InterPro" id="IPR000228">
    <property type="entry name" value="RNA3'_term_phos_cyc"/>
</dbReference>
<dbReference type="GO" id="GO:0003963">
    <property type="term" value="F:RNA-3'-phosphate cyclase activity"/>
    <property type="evidence" value="ECO:0007669"/>
    <property type="project" value="UniProtKB-UniRule"/>
</dbReference>
<dbReference type="InterPro" id="IPR020719">
    <property type="entry name" value="RNA3'_term_phos_cycl-like_CS"/>
</dbReference>
<dbReference type="InterPro" id="IPR013792">
    <property type="entry name" value="RNA3'P_cycl/enolpyr_Trfase_a/b"/>
</dbReference>
<evidence type="ECO:0000256" key="3">
    <source>
        <dbReference type="ARBA" id="ARBA00022741"/>
    </source>
</evidence>
<proteinExistence type="inferred from homology"/>
<dbReference type="Proteomes" id="UP000431684">
    <property type="component" value="Unassembled WGS sequence"/>
</dbReference>
<comment type="function">
    <text evidence="5">Catalyzes the conversion of 3'-phosphate to a 2',3'-cyclic phosphodiester at the end of RNA. The mechanism of action of the enzyme occurs in 3 steps: (A) adenylation of the enzyme by ATP; (B) transfer of adenylate to an RNA-N3'P to produce RNA-N3'PP5'A; (C) and attack of the adjacent 2'-hydroxyl on the 3'-phosphorus in the diester linkage to produce the cyclic end product. The biological role of this enzyme is unknown but it is likely to function in some aspects of cellular RNA processing.</text>
</comment>
<accession>A0A6I3XMG4</accession>
<evidence type="ECO:0000256" key="6">
    <source>
        <dbReference type="NCBIfam" id="TIGR03399"/>
    </source>
</evidence>
<comment type="subcellular location">
    <subcellularLocation>
        <location evidence="5">Cytoplasm</location>
    </subcellularLocation>
</comment>
<dbReference type="NCBIfam" id="NF003247">
    <property type="entry name" value="PRK04204.1-3"/>
    <property type="match status" value="1"/>
</dbReference>
<dbReference type="PROSITE" id="PS01287">
    <property type="entry name" value="RTC"/>
    <property type="match status" value="1"/>
</dbReference>
<feature type="active site" description="Tele-AMP-histidine intermediate" evidence="5">
    <location>
        <position position="307"/>
    </location>
</feature>
<keyword evidence="5" id="KW-0067">ATP-binding</keyword>
<dbReference type="NCBIfam" id="NF003246">
    <property type="entry name" value="PRK04204.1-2"/>
    <property type="match status" value="1"/>
</dbReference>
<dbReference type="GO" id="GO:0006396">
    <property type="term" value="P:RNA processing"/>
    <property type="evidence" value="ECO:0007669"/>
    <property type="project" value="UniProtKB-UniRule"/>
</dbReference>
<dbReference type="InterPro" id="IPR023797">
    <property type="entry name" value="RNA3'_phos_cyclase_dom"/>
</dbReference>
<dbReference type="GO" id="GO:0005737">
    <property type="term" value="C:cytoplasm"/>
    <property type="evidence" value="ECO:0007669"/>
    <property type="project" value="UniProtKB-SubCell"/>
</dbReference>
<dbReference type="Gene3D" id="3.30.360.20">
    <property type="entry name" value="RNA 3'-terminal phosphate cyclase, insert domain"/>
    <property type="match status" value="1"/>
</dbReference>
<feature type="domain" description="RNA 3'-terminal phosphate cyclase" evidence="7">
    <location>
        <begin position="9"/>
        <end position="324"/>
    </location>
</feature>
<name>A0A6I3XMG4_9BURK</name>
<comment type="caution">
    <text evidence="9">The sequence shown here is derived from an EMBL/GenBank/DDBJ whole genome shotgun (WGS) entry which is preliminary data.</text>
</comment>
<dbReference type="Gene3D" id="3.65.10.20">
    <property type="entry name" value="RNA 3'-terminal phosphate cyclase domain"/>
    <property type="match status" value="1"/>
</dbReference>
<dbReference type="EC" id="6.5.1.4" evidence="5 6"/>
<dbReference type="InterPro" id="IPR037136">
    <property type="entry name" value="RNA3'_phos_cyclase_dom_sf"/>
</dbReference>
<evidence type="ECO:0000256" key="5">
    <source>
        <dbReference type="HAMAP-Rule" id="MF_00200"/>
    </source>
</evidence>
<sequence>MIEIDGSLGEGGGQIVRSALTLSMVTGQPFRIRNIRAGRPKPGLMRQHLAAVIAAAAVSGAETGPVAAGDSELQFVPRQLRGGDYEFAIGSAGSSSLVLQTLVPALLHANAPSSITITGGTHNPMAPPVEFLQRAYRPVLEKMGARFDIELRRHGFYPAGGGVVAARIQPVGTWQVLDLLSRGDRTAGYAESVIAGVHRSVLTRELDCVRTAMGWADEQMKAVSLPDSHGPGNVLLLTVEHEHVSEVFMAVGEKMVRAEAVAKRVVQDTRRYLASGAAVGEYLGDQLMLPMALAGGGSFSVERVSQHARTNAQVISLFLPVAFRFEQRDRHAICMVERRT</sequence>
<gene>
    <name evidence="5" type="primary">rtcA</name>
    <name evidence="9" type="ORF">GJV26_15170</name>
</gene>
<dbReference type="SUPFAM" id="SSF55205">
    <property type="entry name" value="EPT/RTPC-like"/>
    <property type="match status" value="2"/>
</dbReference>
<dbReference type="OrthoDB" id="9789235at2"/>
<dbReference type="AlphaFoldDB" id="A0A6I3XMG4"/>
<feature type="binding site" evidence="5">
    <location>
        <begin position="282"/>
        <end position="286"/>
    </location>
    <ligand>
        <name>ATP</name>
        <dbReference type="ChEBI" id="CHEBI:30616"/>
    </ligand>
</feature>
<keyword evidence="10" id="KW-1185">Reference proteome</keyword>
<evidence type="ECO:0000313" key="9">
    <source>
        <dbReference type="EMBL" id="MUI13788.1"/>
    </source>
</evidence>
<dbReference type="InterPro" id="IPR013791">
    <property type="entry name" value="RNA3'-term_phos_cycl_insert"/>
</dbReference>
<feature type="domain" description="RNA 3'-terminal phosphate cyclase insert" evidence="8">
    <location>
        <begin position="189"/>
        <end position="273"/>
    </location>
</feature>
<comment type="similarity">
    <text evidence="1 5">Belongs to the RNA 3'-terminal cyclase family. Type 1 subfamily.</text>
</comment>
<evidence type="ECO:0000313" key="10">
    <source>
        <dbReference type="Proteomes" id="UP000431684"/>
    </source>
</evidence>
<feature type="binding site" evidence="5">
    <location>
        <position position="100"/>
    </location>
    <ligand>
        <name>ATP</name>
        <dbReference type="ChEBI" id="CHEBI:30616"/>
    </ligand>
</feature>
<dbReference type="PANTHER" id="PTHR11096">
    <property type="entry name" value="RNA 3' TERMINAL PHOSPHATE CYCLASE"/>
    <property type="match status" value="1"/>
</dbReference>
<dbReference type="RefSeq" id="WP_155709562.1">
    <property type="nucleotide sequence ID" value="NZ_BMWU01000088.1"/>
</dbReference>
<dbReference type="GO" id="GO:0005524">
    <property type="term" value="F:ATP binding"/>
    <property type="evidence" value="ECO:0007669"/>
    <property type="project" value="UniProtKB-KW"/>
</dbReference>
<reference evidence="9 10" key="1">
    <citation type="submission" date="2019-11" db="EMBL/GenBank/DDBJ databases">
        <title>Draft Genome Sequences of Six Type Strains of the Genus Massilia.</title>
        <authorList>
            <person name="Miess H."/>
            <person name="Frediansyah A."/>
            <person name="Goeker M."/>
            <person name="Gross H."/>
        </authorList>
    </citation>
    <scope>NUCLEOTIDE SEQUENCE [LARGE SCALE GENOMIC DNA]</scope>
    <source>
        <strain evidence="9 10">DSM 17513</strain>
    </source>
</reference>
<dbReference type="Pfam" id="PF01137">
    <property type="entry name" value="RTC"/>
    <property type="match status" value="1"/>
</dbReference>
<dbReference type="HAMAP" id="MF_00200">
    <property type="entry name" value="RTC"/>
    <property type="match status" value="1"/>
</dbReference>
<evidence type="ECO:0000256" key="2">
    <source>
        <dbReference type="ARBA" id="ARBA00022598"/>
    </source>
</evidence>
<evidence type="ECO:0000259" key="7">
    <source>
        <dbReference type="Pfam" id="PF01137"/>
    </source>
</evidence>
<dbReference type="PANTHER" id="PTHR11096:SF0">
    <property type="entry name" value="RNA 3'-TERMINAL PHOSPHATE CYCLASE"/>
    <property type="match status" value="1"/>
</dbReference>
<evidence type="ECO:0000256" key="1">
    <source>
        <dbReference type="ARBA" id="ARBA00009206"/>
    </source>
</evidence>
<organism evidence="9 10">
    <name type="scientific">Pseudoduganella dura</name>
    <dbReference type="NCBI Taxonomy" id="321982"/>
    <lineage>
        <taxon>Bacteria</taxon>
        <taxon>Pseudomonadati</taxon>
        <taxon>Pseudomonadota</taxon>
        <taxon>Betaproteobacteria</taxon>
        <taxon>Burkholderiales</taxon>
        <taxon>Oxalobacteraceae</taxon>
        <taxon>Telluria group</taxon>
        <taxon>Pseudoduganella</taxon>
    </lineage>
</organism>
<dbReference type="InterPro" id="IPR036553">
    <property type="entry name" value="RPTC_insert"/>
</dbReference>
<keyword evidence="2 5" id="KW-0436">Ligase</keyword>
<dbReference type="EMBL" id="WNWM01000002">
    <property type="protein sequence ID" value="MUI13788.1"/>
    <property type="molecule type" value="Genomic_DNA"/>
</dbReference>
<evidence type="ECO:0000259" key="8">
    <source>
        <dbReference type="Pfam" id="PF05189"/>
    </source>
</evidence>
<keyword evidence="5" id="KW-0963">Cytoplasm</keyword>
<dbReference type="SUPFAM" id="SSF52913">
    <property type="entry name" value="RNA 3'-terminal phosphate cyclase, RPTC, insert domain"/>
    <property type="match status" value="1"/>
</dbReference>
<comment type="catalytic activity">
    <reaction evidence="4 5">
        <text>a 3'-end 3'-phospho-ribonucleotide-RNA + ATP = a 3'-end 2',3'-cyclophospho-ribonucleotide-RNA + AMP + diphosphate</text>
        <dbReference type="Rhea" id="RHEA:23976"/>
        <dbReference type="Rhea" id="RHEA-COMP:10463"/>
        <dbReference type="Rhea" id="RHEA-COMP:10464"/>
        <dbReference type="ChEBI" id="CHEBI:30616"/>
        <dbReference type="ChEBI" id="CHEBI:33019"/>
        <dbReference type="ChEBI" id="CHEBI:83062"/>
        <dbReference type="ChEBI" id="CHEBI:83064"/>
        <dbReference type="ChEBI" id="CHEBI:456215"/>
        <dbReference type="EC" id="6.5.1.4"/>
    </reaction>
</comment>
<dbReference type="NCBIfam" id="TIGR03399">
    <property type="entry name" value="RNA_3prim_cycl"/>
    <property type="match status" value="1"/>
</dbReference>
<dbReference type="InterPro" id="IPR017770">
    <property type="entry name" value="RNA3'_term_phos_cyc_type_1"/>
</dbReference>